<accession>A0A679GW08</accession>
<dbReference type="RefSeq" id="WP_172434361.1">
    <property type="nucleotide sequence ID" value="NZ_AP022642.1"/>
</dbReference>
<proteinExistence type="predicted"/>
<name>A0A679GW08_9GAMM</name>
<evidence type="ECO:0000313" key="2">
    <source>
        <dbReference type="Proteomes" id="UP000501237"/>
    </source>
</evidence>
<gene>
    <name evidence="1" type="ORF">PtoMrB4_41310</name>
</gene>
<evidence type="ECO:0000313" key="1">
    <source>
        <dbReference type="EMBL" id="BCA30154.1"/>
    </source>
</evidence>
<dbReference type="KEGG" id="poj:PtoMrB4_41310"/>
<dbReference type="Proteomes" id="UP000501237">
    <property type="component" value="Chromosome"/>
</dbReference>
<reference evidence="1 2" key="1">
    <citation type="journal article" date="2020" name="Microbiol. Resour. Announc.">
        <title>Complete genome sequence of Pseudomonas otitidis strain MrB4, isolated from Lake Biwa in Japan.</title>
        <authorList>
            <person name="Miyazaki K."/>
            <person name="Hase E."/>
            <person name="Maruya T."/>
        </authorList>
    </citation>
    <scope>NUCLEOTIDE SEQUENCE [LARGE SCALE GENOMIC DNA]</scope>
    <source>
        <strain evidence="1 2">MrB4</strain>
    </source>
</reference>
<sequence length="94" mass="10234">MSHVISQVERARLTNSAEAIVAIGCAIDAMLAVIEENEMRKDEGEREFVTPYQRGAMLSGVRVLAGTLAGHAEPLGRFVERAAVARESLEVQPR</sequence>
<dbReference type="GeneID" id="57399348"/>
<dbReference type="EMBL" id="AP022642">
    <property type="protein sequence ID" value="BCA30154.1"/>
    <property type="molecule type" value="Genomic_DNA"/>
</dbReference>
<dbReference type="AlphaFoldDB" id="A0A679GW08"/>
<organism evidence="1 2">
    <name type="scientific">Metapseudomonas otitidis</name>
    <dbReference type="NCBI Taxonomy" id="319939"/>
    <lineage>
        <taxon>Bacteria</taxon>
        <taxon>Pseudomonadati</taxon>
        <taxon>Pseudomonadota</taxon>
        <taxon>Gammaproteobacteria</taxon>
        <taxon>Pseudomonadales</taxon>
        <taxon>Pseudomonadaceae</taxon>
        <taxon>Metapseudomonas</taxon>
    </lineage>
</organism>
<protein>
    <submittedName>
        <fullName evidence="1">Uncharacterized protein</fullName>
    </submittedName>
</protein>